<dbReference type="EMBL" id="GGEC01039794">
    <property type="protein sequence ID" value="MBX20278.1"/>
    <property type="molecule type" value="Transcribed_RNA"/>
</dbReference>
<sequence>MTAIHPTRFRRDLPEMLSVNAST</sequence>
<reference evidence="1" key="1">
    <citation type="submission" date="2018-02" db="EMBL/GenBank/DDBJ databases">
        <title>Rhizophora mucronata_Transcriptome.</title>
        <authorList>
            <person name="Meera S.P."/>
            <person name="Sreeshan A."/>
            <person name="Augustine A."/>
        </authorList>
    </citation>
    <scope>NUCLEOTIDE SEQUENCE</scope>
    <source>
        <tissue evidence="1">Leaf</tissue>
    </source>
</reference>
<dbReference type="AlphaFoldDB" id="A0A2P2LQN6"/>
<name>A0A2P2LQN6_RHIMU</name>
<accession>A0A2P2LQN6</accession>
<proteinExistence type="predicted"/>
<organism evidence="1">
    <name type="scientific">Rhizophora mucronata</name>
    <name type="common">Asiatic mangrove</name>
    <dbReference type="NCBI Taxonomy" id="61149"/>
    <lineage>
        <taxon>Eukaryota</taxon>
        <taxon>Viridiplantae</taxon>
        <taxon>Streptophyta</taxon>
        <taxon>Embryophyta</taxon>
        <taxon>Tracheophyta</taxon>
        <taxon>Spermatophyta</taxon>
        <taxon>Magnoliopsida</taxon>
        <taxon>eudicotyledons</taxon>
        <taxon>Gunneridae</taxon>
        <taxon>Pentapetalae</taxon>
        <taxon>rosids</taxon>
        <taxon>fabids</taxon>
        <taxon>Malpighiales</taxon>
        <taxon>Rhizophoraceae</taxon>
        <taxon>Rhizophora</taxon>
    </lineage>
</organism>
<protein>
    <submittedName>
        <fullName evidence="1">Uncharacterized protein</fullName>
    </submittedName>
</protein>
<evidence type="ECO:0000313" key="1">
    <source>
        <dbReference type="EMBL" id="MBX20278.1"/>
    </source>
</evidence>